<keyword evidence="3" id="KW-1185">Reference proteome</keyword>
<evidence type="ECO:0000313" key="3">
    <source>
        <dbReference type="Proteomes" id="UP001500888"/>
    </source>
</evidence>
<dbReference type="EMBL" id="BAAAZR010000002">
    <property type="protein sequence ID" value="GAA3801519.1"/>
    <property type="molecule type" value="Genomic_DNA"/>
</dbReference>
<feature type="region of interest" description="Disordered" evidence="1">
    <location>
        <begin position="121"/>
        <end position="146"/>
    </location>
</feature>
<protein>
    <submittedName>
        <fullName evidence="2">Uncharacterized protein</fullName>
    </submittedName>
</protein>
<dbReference type="RefSeq" id="WP_344937389.1">
    <property type="nucleotide sequence ID" value="NZ_BAAAZR010000002.1"/>
</dbReference>
<sequence length="146" mass="15290">MTNATAAVRTLPVRALSACPWWCEREHPSSSTTHMADIAELRNAGGFTVQITIVQHVDPDRSGEQVVRLFTCAGEQATVSDLAPGAADALGSSIVALSPNGSGRAYGLALRRAAAHLLPPPGREEQVRRPVPAVRLVEDPAPGGPP</sequence>
<dbReference type="Proteomes" id="UP001500888">
    <property type="component" value="Unassembled WGS sequence"/>
</dbReference>
<accession>A0ABP7HSW5</accession>
<reference evidence="3" key="1">
    <citation type="journal article" date="2019" name="Int. J. Syst. Evol. Microbiol.">
        <title>The Global Catalogue of Microorganisms (GCM) 10K type strain sequencing project: providing services to taxonomists for standard genome sequencing and annotation.</title>
        <authorList>
            <consortium name="The Broad Institute Genomics Platform"/>
            <consortium name="The Broad Institute Genome Sequencing Center for Infectious Disease"/>
            <person name="Wu L."/>
            <person name="Ma J."/>
        </authorList>
    </citation>
    <scope>NUCLEOTIDE SEQUENCE [LARGE SCALE GENOMIC DNA]</scope>
    <source>
        <strain evidence="3">JCM 16908</strain>
    </source>
</reference>
<name>A0ABP7HSW5_9ACTN</name>
<evidence type="ECO:0000256" key="1">
    <source>
        <dbReference type="SAM" id="MobiDB-lite"/>
    </source>
</evidence>
<proteinExistence type="predicted"/>
<gene>
    <name evidence="2" type="ORF">GCM10022226_21580</name>
</gene>
<comment type="caution">
    <text evidence="2">The sequence shown here is derived from an EMBL/GenBank/DDBJ whole genome shotgun (WGS) entry which is preliminary data.</text>
</comment>
<organism evidence="2 3">
    <name type="scientific">Sphaerisporangium flaviroseum</name>
    <dbReference type="NCBI Taxonomy" id="509199"/>
    <lineage>
        <taxon>Bacteria</taxon>
        <taxon>Bacillati</taxon>
        <taxon>Actinomycetota</taxon>
        <taxon>Actinomycetes</taxon>
        <taxon>Streptosporangiales</taxon>
        <taxon>Streptosporangiaceae</taxon>
        <taxon>Sphaerisporangium</taxon>
    </lineage>
</organism>
<evidence type="ECO:0000313" key="2">
    <source>
        <dbReference type="EMBL" id="GAA3801519.1"/>
    </source>
</evidence>